<organism evidence="1 2">
    <name type="scientific">Lipomyces kononenkoae</name>
    <name type="common">Yeast</name>
    <dbReference type="NCBI Taxonomy" id="34357"/>
    <lineage>
        <taxon>Eukaryota</taxon>
        <taxon>Fungi</taxon>
        <taxon>Dikarya</taxon>
        <taxon>Ascomycota</taxon>
        <taxon>Saccharomycotina</taxon>
        <taxon>Lipomycetes</taxon>
        <taxon>Lipomycetales</taxon>
        <taxon>Lipomycetaceae</taxon>
        <taxon>Lipomyces</taxon>
    </lineage>
</organism>
<evidence type="ECO:0000313" key="1">
    <source>
        <dbReference type="EMBL" id="KAK9235259.1"/>
    </source>
</evidence>
<dbReference type="Proteomes" id="UP001433508">
    <property type="component" value="Unassembled WGS sequence"/>
</dbReference>
<comment type="caution">
    <text evidence="1">The sequence shown here is derived from an EMBL/GenBank/DDBJ whole genome shotgun (WGS) entry which is preliminary data.</text>
</comment>
<dbReference type="EMBL" id="MU971423">
    <property type="protein sequence ID" value="KAK9235259.1"/>
    <property type="molecule type" value="Genomic_DNA"/>
</dbReference>
<name>A0ACC3SVU1_LIPKO</name>
<proteinExistence type="predicted"/>
<accession>A0ACC3SVU1</accession>
<keyword evidence="2" id="KW-1185">Reference proteome</keyword>
<evidence type="ECO:0000313" key="2">
    <source>
        <dbReference type="Proteomes" id="UP001433508"/>
    </source>
</evidence>
<protein>
    <submittedName>
        <fullName evidence="1">Uncharacterized protein</fullName>
    </submittedName>
</protein>
<sequence length="623" mass="68403">MMVNAGSNIASRTSLFYVYSLPETLLSSLEPISFEIADSGSEPVASNSLESLTQANASSASDPSTVSSESTMGSVTQCNTCNYSGTSPDDQRGHYKSDYHKFNVKRKVLGLTAVGLPTFESMLEELDDSISGSGSSDSETDPLSDSAADKVSNLLARTTLDTILEDADDDAQPVRSPFHIFQSNLLSPEDVLVIYSALFPVPEKSTPLEVIKGRQLAPGRNAETTPTPVSAIFMLGGGHFAGAIISHALNPQNRTDPVVFVEHKTFHRYTTRRKQGGAQSASDNAHGKAHSAGSNLRRYNEAALEKEVRELLDQWKSYIDRAENIFIRANGRQNRKILVGYEGAVIGSKDKRVKGIPFTTRRATGSEVKRVWLELTRPKVMKKDAFAPAKSMSKPKETVPSTPIKEPEPVKELSPEELHTSQIVAFVKKSRTNPLSTYLESNHLSSDFRFEPADQYHHTPTALHLAASLSLARMVGFLVVTLSANPTLRNDEGRTAWELSGDRATRDAFRLARAELGEQKWNWTESGVNSAITKDEIVARDTREKENAARERAEAVKKLERGELAVKQNAVPSGARKLASSIVTSVGQEQQLLSGLSPEARMRIERERRARAVEARLKAQQQK</sequence>
<reference evidence="2" key="1">
    <citation type="journal article" date="2024" name="Front. Bioeng. Biotechnol.">
        <title>Genome-scale model development and genomic sequencing of the oleaginous clade Lipomyces.</title>
        <authorList>
            <person name="Czajka J.J."/>
            <person name="Han Y."/>
            <person name="Kim J."/>
            <person name="Mondo S.J."/>
            <person name="Hofstad B.A."/>
            <person name="Robles A."/>
            <person name="Haridas S."/>
            <person name="Riley R."/>
            <person name="LaButti K."/>
            <person name="Pangilinan J."/>
            <person name="Andreopoulos W."/>
            <person name="Lipzen A."/>
            <person name="Yan J."/>
            <person name="Wang M."/>
            <person name="Ng V."/>
            <person name="Grigoriev I.V."/>
            <person name="Spatafora J.W."/>
            <person name="Magnuson J.K."/>
            <person name="Baker S.E."/>
            <person name="Pomraning K.R."/>
        </authorList>
    </citation>
    <scope>NUCLEOTIDE SEQUENCE [LARGE SCALE GENOMIC DNA]</scope>
    <source>
        <strain evidence="2">CBS 7786</strain>
    </source>
</reference>
<gene>
    <name evidence="1" type="ORF">V1525DRAFT_275301</name>
</gene>